<dbReference type="PANTHER" id="PTHR35372">
    <property type="entry name" value="ATP BINDING PROTEIN-RELATED"/>
    <property type="match status" value="1"/>
</dbReference>
<keyword evidence="2" id="KW-0378">Hydrolase</keyword>
<accession>A0A2W5BZT5</accession>
<protein>
    <recommendedName>
        <fullName evidence="5">SF3 helicase domain-containing protein</fullName>
    </recommendedName>
</protein>
<dbReference type="GO" id="GO:0005524">
    <property type="term" value="F:ATP binding"/>
    <property type="evidence" value="ECO:0007669"/>
    <property type="project" value="UniProtKB-KW"/>
</dbReference>
<organism evidence="6 7">
    <name type="scientific">Micavibrio aeruginosavorus</name>
    <dbReference type="NCBI Taxonomy" id="349221"/>
    <lineage>
        <taxon>Bacteria</taxon>
        <taxon>Pseudomonadati</taxon>
        <taxon>Bdellovibrionota</taxon>
        <taxon>Bdellovibrionia</taxon>
        <taxon>Bdellovibrionales</taxon>
        <taxon>Pseudobdellovibrionaceae</taxon>
        <taxon>Micavibrio</taxon>
    </lineage>
</organism>
<dbReference type="Proteomes" id="UP000249557">
    <property type="component" value="Unassembled WGS sequence"/>
</dbReference>
<dbReference type="Pfam" id="PF03288">
    <property type="entry name" value="Pox_D5"/>
    <property type="match status" value="1"/>
</dbReference>
<sequence>MAKKKKGSGKGAPPEKGVGELRAILEGAEKVDFEAGLPQNLPPYESLPEIDRQLAKVDRSDWGNSVRLVARYGHDLIFVTKAGWCGWTGQRWSLLRGPTMAHRYSQKITRDIRGEVLAAMAEGPRDDETPKDFLDRIKKYYKFAIDSGNTNRIAAIMRESITALEKDMDVFDTHPFLLNVQNGTLNLKAEYNGEDDFDGIVLEDHNRDHHITKLARVSYDRNAEAPTFRKFIHEILPDDEIRLFLQRYFGYCLTGDTGKQVIVMLWGEGSNGKSTLMDVLTWMLGDYATVTPFATLLHSDRQKGSDASPDLARLPGARLVSAAEPETGARFSESMLKQLTGSEIMTVRHLHKDFFEFKPQFKLCLSFNNKPYIRGQDRGIWRRILLVPFTQSFEDAEELKNAPNAKLKIENLDKKLKEEAPGILNWLLDGYRMWAEDGFKIPAKVRAATAEYKHESNPIQQFIDSWCEKRPDSIVGSSRLYDAYKLWCKESALDPMSQNSFGRRMTGMNFERVTNPYSHYRGIQLNNEAESRVIQEESRSFRRKEGGDS</sequence>
<evidence type="ECO:0000313" key="6">
    <source>
        <dbReference type="EMBL" id="PZO88575.1"/>
    </source>
</evidence>
<dbReference type="InterPro" id="IPR014015">
    <property type="entry name" value="Helicase_SF3_DNA-vir"/>
</dbReference>
<keyword evidence="4" id="KW-0067">ATP-binding</keyword>
<dbReference type="SMART" id="SM00885">
    <property type="entry name" value="D5_N"/>
    <property type="match status" value="1"/>
</dbReference>
<reference evidence="6 7" key="1">
    <citation type="submission" date="2017-08" db="EMBL/GenBank/DDBJ databases">
        <title>Infants hospitalized years apart are colonized by the same room-sourced microbial strains.</title>
        <authorList>
            <person name="Brooks B."/>
            <person name="Olm M.R."/>
            <person name="Firek B.A."/>
            <person name="Baker R."/>
            <person name="Thomas B.C."/>
            <person name="Morowitz M.J."/>
            <person name="Banfield J.F."/>
        </authorList>
    </citation>
    <scope>NUCLEOTIDE SEQUENCE [LARGE SCALE GENOMIC DNA]</scope>
    <source>
        <strain evidence="6">S2_018_000_R2_104</strain>
    </source>
</reference>
<dbReference type="EMBL" id="QFNK01000013">
    <property type="protein sequence ID" value="PZO88575.1"/>
    <property type="molecule type" value="Genomic_DNA"/>
</dbReference>
<dbReference type="Gene3D" id="3.40.50.300">
    <property type="entry name" value="P-loop containing nucleotide triphosphate hydrolases"/>
    <property type="match status" value="1"/>
</dbReference>
<dbReference type="AlphaFoldDB" id="A0A2W5BZT5"/>
<dbReference type="Pfam" id="PF08706">
    <property type="entry name" value="D5_N"/>
    <property type="match status" value="1"/>
</dbReference>
<feature type="domain" description="SF3 helicase" evidence="5">
    <location>
        <begin position="240"/>
        <end position="402"/>
    </location>
</feature>
<comment type="caution">
    <text evidence="6">The sequence shown here is derived from an EMBL/GenBank/DDBJ whole genome shotgun (WGS) entry which is preliminary data.</text>
</comment>
<evidence type="ECO:0000256" key="1">
    <source>
        <dbReference type="ARBA" id="ARBA00022741"/>
    </source>
</evidence>
<evidence type="ECO:0000256" key="2">
    <source>
        <dbReference type="ARBA" id="ARBA00022801"/>
    </source>
</evidence>
<dbReference type="GO" id="GO:0004386">
    <property type="term" value="F:helicase activity"/>
    <property type="evidence" value="ECO:0007669"/>
    <property type="project" value="UniProtKB-KW"/>
</dbReference>
<dbReference type="InterPro" id="IPR027417">
    <property type="entry name" value="P-loop_NTPase"/>
</dbReference>
<keyword evidence="1" id="KW-0547">Nucleotide-binding</keyword>
<dbReference type="PROSITE" id="PS51206">
    <property type="entry name" value="SF3_HELICASE_1"/>
    <property type="match status" value="1"/>
</dbReference>
<dbReference type="GO" id="GO:0016787">
    <property type="term" value="F:hydrolase activity"/>
    <property type="evidence" value="ECO:0007669"/>
    <property type="project" value="UniProtKB-KW"/>
</dbReference>
<proteinExistence type="predicted"/>
<evidence type="ECO:0000256" key="3">
    <source>
        <dbReference type="ARBA" id="ARBA00022806"/>
    </source>
</evidence>
<keyword evidence="3" id="KW-0347">Helicase</keyword>
<dbReference type="InterPro" id="IPR006500">
    <property type="entry name" value="Helicase_put_C_phage/plasmid"/>
</dbReference>
<dbReference type="InterPro" id="IPR014818">
    <property type="entry name" value="Phage/plasmid_primase_P4_C"/>
</dbReference>
<gene>
    <name evidence="6" type="ORF">DI626_01400</name>
</gene>
<dbReference type="NCBIfam" id="TIGR01613">
    <property type="entry name" value="primase_Cterm"/>
    <property type="match status" value="1"/>
</dbReference>
<dbReference type="PANTHER" id="PTHR35372:SF2">
    <property type="entry name" value="SF3 HELICASE DOMAIN-CONTAINING PROTEIN"/>
    <property type="match status" value="1"/>
</dbReference>
<evidence type="ECO:0000313" key="7">
    <source>
        <dbReference type="Proteomes" id="UP000249557"/>
    </source>
</evidence>
<dbReference type="InterPro" id="IPR036388">
    <property type="entry name" value="WH-like_DNA-bd_sf"/>
</dbReference>
<evidence type="ECO:0000259" key="5">
    <source>
        <dbReference type="PROSITE" id="PS51206"/>
    </source>
</evidence>
<dbReference type="InterPro" id="IPR036390">
    <property type="entry name" value="WH_DNA-bd_sf"/>
</dbReference>
<dbReference type="InterPro" id="IPR004968">
    <property type="entry name" value="DNA_primase/NTPase_C"/>
</dbReference>
<dbReference type="Gene3D" id="1.10.10.10">
    <property type="entry name" value="Winged helix-like DNA-binding domain superfamily/Winged helix DNA-binding domain"/>
    <property type="match status" value="1"/>
</dbReference>
<dbReference type="SUPFAM" id="SSF52540">
    <property type="entry name" value="P-loop containing nucleoside triphosphate hydrolases"/>
    <property type="match status" value="1"/>
</dbReference>
<dbReference type="InterPro" id="IPR051620">
    <property type="entry name" value="ORF904-like_C"/>
</dbReference>
<evidence type="ECO:0000256" key="4">
    <source>
        <dbReference type="ARBA" id="ARBA00022840"/>
    </source>
</evidence>
<dbReference type="InterPro" id="IPR045455">
    <property type="entry name" value="NrS-1_pol-like_helicase"/>
</dbReference>
<dbReference type="SUPFAM" id="SSF46785">
    <property type="entry name" value="Winged helix' DNA-binding domain"/>
    <property type="match status" value="1"/>
</dbReference>
<name>A0A2W5BZT5_9BACT</name>
<dbReference type="Pfam" id="PF19263">
    <property type="entry name" value="DUF5906"/>
    <property type="match status" value="1"/>
</dbReference>